<dbReference type="GO" id="GO:0004519">
    <property type="term" value="F:endonuclease activity"/>
    <property type="evidence" value="ECO:0007669"/>
    <property type="project" value="UniProtKB-KW"/>
</dbReference>
<dbReference type="SUPFAM" id="SSF56024">
    <property type="entry name" value="Phospholipase D/nuclease"/>
    <property type="match status" value="1"/>
</dbReference>
<comment type="caution">
    <text evidence="1">The sequence shown here is derived from an EMBL/GenBank/DDBJ whole genome shotgun (WGS) entry which is preliminary data.</text>
</comment>
<keyword evidence="1" id="KW-0378">Hydrolase</keyword>
<keyword evidence="2" id="KW-1185">Reference proteome</keyword>
<protein>
    <submittedName>
        <fullName evidence="1">NgoFVII family restriction endonuclease</fullName>
    </submittedName>
</protein>
<dbReference type="Gene3D" id="3.30.870.10">
    <property type="entry name" value="Endonuclease Chain A"/>
    <property type="match status" value="1"/>
</dbReference>
<evidence type="ECO:0000313" key="1">
    <source>
        <dbReference type="EMBL" id="PHY93219.1"/>
    </source>
</evidence>
<dbReference type="Proteomes" id="UP000228751">
    <property type="component" value="Unassembled WGS sequence"/>
</dbReference>
<dbReference type="CDD" id="cd09117">
    <property type="entry name" value="PLDc_Bfil_DEXD_like"/>
    <property type="match status" value="1"/>
</dbReference>
<proteinExistence type="predicted"/>
<keyword evidence="1" id="KW-0540">Nuclease</keyword>
<sequence length="693" mass="78611">MIWNNGKMSDLFSNISSSHSGPLTVFQAQLKTYRQQNWSEVFKGYSALRAITFSSSLEFLLDLTEQFKDIEIVFGSEHILTKTHIALAQASQLFEDYGFKDCLTDQKSLVESLRQLLGLRSSLFLPRLQNGTLRFRLLTGRPSHEKLYLLSGSNGQRVITGSANLSIAAFHGHQHEVIITFDDLAAWDAFDEYYQRDYKKSVAIERDILISVSSDGKNKQPDISTTSLPYEDVPIVRAIRAGLVHVEQGGMSISEGITIDTLRKAQRLRQELETISLPMSRKGVTLVTPTIVSTFLQTRNNLPAVDSPKDEIPRASLSVRTGEIFLNDQLWLSEKDTISEHDVARDVHLLVNYISSFSAFYGNSQSAIASYWAFLVWLYMAPFAPFLRQGAVSHHIDPWLYPPYAVLYGRSSGGKTLFTQIIAQSMFGVVKSIQSSMFTAQRVLGLRQQLGAIPLLIDDVTPDRMSKYVPDMVRTDRDMAECYAPIVLTTNKDVTSISADLTKRMVTCHIDASLPDSRALQTESPRRLQKEIGTALYRRYLTLMFPRVRDMRIDMDQSDGKQIPDVFTVSSHLLLSLIEQHLPVKPDWVCPLSYRTYQAMRAVQFQRVLVEMIRSHPENIALSRDKRFMQVCFGGDIRQAMAFEKSVPEFVSKGRIADTVKLDIQAMENELGFSPIHHSSLVERLMKVWRKRK</sequence>
<reference evidence="1 2" key="1">
    <citation type="submission" date="2017-10" db="EMBL/GenBank/DDBJ databases">
        <title>Genomic analysis of the genus Acetobacter.</title>
        <authorList>
            <person name="Kim K.H."/>
            <person name="Chun B.H."/>
            <person name="Son A.R."/>
            <person name="Jeon C.O."/>
        </authorList>
    </citation>
    <scope>NUCLEOTIDE SEQUENCE [LARGE SCALE GENOMIC DNA]</scope>
    <source>
        <strain evidence="1 2">LHT 2458</strain>
    </source>
</reference>
<accession>A0A2G4R9G9</accession>
<organism evidence="1 2">
    <name type="scientific">Acetobacter pomorum</name>
    <dbReference type="NCBI Taxonomy" id="65959"/>
    <lineage>
        <taxon>Bacteria</taxon>
        <taxon>Pseudomonadati</taxon>
        <taxon>Pseudomonadota</taxon>
        <taxon>Alphaproteobacteria</taxon>
        <taxon>Acetobacterales</taxon>
        <taxon>Acetobacteraceae</taxon>
        <taxon>Acetobacter</taxon>
    </lineage>
</organism>
<gene>
    <name evidence="1" type="ORF">CSR02_12640</name>
</gene>
<dbReference type="EMBL" id="PEBQ01000159">
    <property type="protein sequence ID" value="PHY93219.1"/>
    <property type="molecule type" value="Genomic_DNA"/>
</dbReference>
<name>A0A2G4R9G9_9PROT</name>
<dbReference type="OrthoDB" id="5241076at2"/>
<keyword evidence="1" id="KW-0255">Endonuclease</keyword>
<evidence type="ECO:0000313" key="2">
    <source>
        <dbReference type="Proteomes" id="UP000228751"/>
    </source>
</evidence>
<dbReference type="AlphaFoldDB" id="A0A2G4R9G9"/>